<dbReference type="GO" id="GO:0003924">
    <property type="term" value="F:GTPase activity"/>
    <property type="evidence" value="ECO:0007669"/>
    <property type="project" value="InterPro"/>
</dbReference>
<accession>A0AAD6QSV7</accession>
<proteinExistence type="predicted"/>
<dbReference type="PROSITE" id="PS51257">
    <property type="entry name" value="PROKAR_LIPOPROTEIN"/>
    <property type="match status" value="1"/>
</dbReference>
<comment type="caution">
    <text evidence="3">The sequence shown here is derived from an EMBL/GenBank/DDBJ whole genome shotgun (WGS) entry which is preliminary data.</text>
</comment>
<evidence type="ECO:0000313" key="4">
    <source>
        <dbReference type="Proteomes" id="UP001164929"/>
    </source>
</evidence>
<keyword evidence="4" id="KW-1185">Reference proteome</keyword>
<dbReference type="AlphaFoldDB" id="A0AAD6QSV7"/>
<reference evidence="3" key="1">
    <citation type="journal article" date="2023" name="Mol. Ecol. Resour.">
        <title>Chromosome-level genome assembly of a triploid poplar Populus alba 'Berolinensis'.</title>
        <authorList>
            <person name="Chen S."/>
            <person name="Yu Y."/>
            <person name="Wang X."/>
            <person name="Wang S."/>
            <person name="Zhang T."/>
            <person name="Zhou Y."/>
            <person name="He R."/>
            <person name="Meng N."/>
            <person name="Wang Y."/>
            <person name="Liu W."/>
            <person name="Liu Z."/>
            <person name="Liu J."/>
            <person name="Guo Q."/>
            <person name="Huang H."/>
            <person name="Sederoff R.R."/>
            <person name="Wang G."/>
            <person name="Qu G."/>
            <person name="Chen S."/>
        </authorList>
    </citation>
    <scope>NUCLEOTIDE SEQUENCE</scope>
    <source>
        <strain evidence="3">SC-2020</strain>
    </source>
</reference>
<keyword evidence="2" id="KW-0342">GTP-binding</keyword>
<evidence type="ECO:0000313" key="3">
    <source>
        <dbReference type="EMBL" id="KAJ6995889.1"/>
    </source>
</evidence>
<protein>
    <submittedName>
        <fullName evidence="3">Uncharacterized protein</fullName>
    </submittedName>
</protein>
<dbReference type="Gene3D" id="3.40.50.300">
    <property type="entry name" value="P-loop containing nucleotide triphosphate hydrolases"/>
    <property type="match status" value="1"/>
</dbReference>
<dbReference type="Pfam" id="PF00025">
    <property type="entry name" value="Arf"/>
    <property type="match status" value="1"/>
</dbReference>
<dbReference type="InterPro" id="IPR027417">
    <property type="entry name" value="P-loop_NTPase"/>
</dbReference>
<sequence>MGLDRRPRWNISAASAPLAGLACFQWLDGPLCLSSLAMNSISEGVSWSHNLSLYKSTFSSDLSLVSLEVFEAKILFLVLDNAGETTLLYMLKDEAVSSLQVEMNAI</sequence>
<name>A0AAD6QSV7_9ROSI</name>
<organism evidence="3 4">
    <name type="scientific">Populus alba x Populus x berolinensis</name>
    <dbReference type="NCBI Taxonomy" id="444605"/>
    <lineage>
        <taxon>Eukaryota</taxon>
        <taxon>Viridiplantae</taxon>
        <taxon>Streptophyta</taxon>
        <taxon>Embryophyta</taxon>
        <taxon>Tracheophyta</taxon>
        <taxon>Spermatophyta</taxon>
        <taxon>Magnoliopsida</taxon>
        <taxon>eudicotyledons</taxon>
        <taxon>Gunneridae</taxon>
        <taxon>Pentapetalae</taxon>
        <taxon>rosids</taxon>
        <taxon>fabids</taxon>
        <taxon>Malpighiales</taxon>
        <taxon>Salicaceae</taxon>
        <taxon>Saliceae</taxon>
        <taxon>Populus</taxon>
    </lineage>
</organism>
<dbReference type="EMBL" id="JAQIZT010000005">
    <property type="protein sequence ID" value="KAJ6995889.1"/>
    <property type="molecule type" value="Genomic_DNA"/>
</dbReference>
<evidence type="ECO:0000256" key="2">
    <source>
        <dbReference type="ARBA" id="ARBA00023134"/>
    </source>
</evidence>
<dbReference type="InterPro" id="IPR006689">
    <property type="entry name" value="Small_GTPase_ARF/SAR"/>
</dbReference>
<gene>
    <name evidence="3" type="ORF">NC653_012689</name>
</gene>
<dbReference type="GO" id="GO:0005525">
    <property type="term" value="F:GTP binding"/>
    <property type="evidence" value="ECO:0007669"/>
    <property type="project" value="UniProtKB-KW"/>
</dbReference>
<keyword evidence="1" id="KW-0547">Nucleotide-binding</keyword>
<dbReference type="Proteomes" id="UP001164929">
    <property type="component" value="Chromosome 5"/>
</dbReference>
<evidence type="ECO:0000256" key="1">
    <source>
        <dbReference type="ARBA" id="ARBA00022741"/>
    </source>
</evidence>